<sequence>MAKQLTDEYMELIRTAKQKKKKNEVLYPLYQRSNELLKEIRTTHELRLDSCLVSEIIGEESKRIFLQCNNHITLNNYIEMASTNTSIHTQLAKSYYRGAYFPPILTLTGSIAEQPIKKPKKPKLEKAQEKPEETKEVKEEQMDAPKEIKRVYRILKEIGEVELYRLIINVDSFGKTVENILTLAFALKVGRAFLMKKQNILYVSSTKPKEEYVVNSTHYIMGITSAEIDRIKEEMNITENMI</sequence>
<keyword evidence="3 7" id="KW-0227">DNA damage</keyword>
<dbReference type="InterPro" id="IPR014854">
    <property type="entry name" value="Nse4_C"/>
</dbReference>
<dbReference type="PANTHER" id="PTHR16140">
    <property type="entry name" value="NON-STRUCTURAL MAINTENANCE OF CHROMOSOMES ELEMENT 4"/>
    <property type="match status" value="1"/>
</dbReference>
<dbReference type="InParanoid" id="I3EK08"/>
<dbReference type="Pfam" id="PF08743">
    <property type="entry name" value="Nse4_C"/>
    <property type="match status" value="1"/>
</dbReference>
<name>I3EK08_NEMP3</name>
<gene>
    <name evidence="10" type="ORF">NEQG_00325</name>
</gene>
<evidence type="ECO:0000256" key="2">
    <source>
        <dbReference type="ARBA" id="ARBA00008997"/>
    </source>
</evidence>
<comment type="similarity">
    <text evidence="2 7">Belongs to the NSE4 family.</text>
</comment>
<feature type="domain" description="Non-structural maintenance of chromosome element 4 C-terminal" evidence="9">
    <location>
        <begin position="161"/>
        <end position="242"/>
    </location>
</feature>
<dbReference type="GO" id="GO:0030915">
    <property type="term" value="C:Smc5-Smc6 complex"/>
    <property type="evidence" value="ECO:0007669"/>
    <property type="project" value="UniProtKB-UniRule"/>
</dbReference>
<evidence type="ECO:0000256" key="4">
    <source>
        <dbReference type="ARBA" id="ARBA00023172"/>
    </source>
</evidence>
<dbReference type="OrthoDB" id="361242at2759"/>
<evidence type="ECO:0000256" key="5">
    <source>
        <dbReference type="ARBA" id="ARBA00023204"/>
    </source>
</evidence>
<keyword evidence="6 7" id="KW-0539">Nucleus</keyword>
<evidence type="ECO:0000259" key="9">
    <source>
        <dbReference type="Pfam" id="PF08743"/>
    </source>
</evidence>
<dbReference type="GO" id="GO:0005634">
    <property type="term" value="C:nucleus"/>
    <property type="evidence" value="ECO:0007669"/>
    <property type="project" value="UniProtKB-SubCell"/>
</dbReference>
<feature type="region of interest" description="Disordered" evidence="8">
    <location>
        <begin position="118"/>
        <end position="141"/>
    </location>
</feature>
<evidence type="ECO:0000256" key="8">
    <source>
        <dbReference type="SAM" id="MobiDB-lite"/>
    </source>
</evidence>
<dbReference type="EMBL" id="GL870876">
    <property type="protein sequence ID" value="EIJ89555.1"/>
    <property type="molecule type" value="Genomic_DNA"/>
</dbReference>
<dbReference type="GO" id="GO:0006310">
    <property type="term" value="P:DNA recombination"/>
    <property type="evidence" value="ECO:0007669"/>
    <property type="project" value="UniProtKB-UniRule"/>
</dbReference>
<comment type="subunit">
    <text evidence="7">Component of the SMC5-SMC6 complex.</text>
</comment>
<evidence type="ECO:0000256" key="6">
    <source>
        <dbReference type="ARBA" id="ARBA00023242"/>
    </source>
</evidence>
<dbReference type="AlphaFoldDB" id="I3EK08"/>
<comment type="subcellular location">
    <subcellularLocation>
        <location evidence="1 7">Nucleus</location>
    </subcellularLocation>
</comment>
<protein>
    <recommendedName>
        <fullName evidence="7">Non-structural maintenance of chromosomes element 4</fullName>
    </recommendedName>
</protein>
<feature type="compositionally biased region" description="Basic and acidic residues" evidence="8">
    <location>
        <begin position="122"/>
        <end position="141"/>
    </location>
</feature>
<evidence type="ECO:0000313" key="10">
    <source>
        <dbReference type="EMBL" id="EIJ89555.1"/>
    </source>
</evidence>
<dbReference type="Proteomes" id="UP000002872">
    <property type="component" value="Unassembled WGS sequence"/>
</dbReference>
<dbReference type="InterPro" id="IPR027786">
    <property type="entry name" value="Nse4/EID"/>
</dbReference>
<evidence type="ECO:0000256" key="7">
    <source>
        <dbReference type="RuleBase" id="RU365071"/>
    </source>
</evidence>
<reference evidence="10" key="1">
    <citation type="submission" date="2011-01" db="EMBL/GenBank/DDBJ databases">
        <title>The Genome Sequence of Nematocida parisii strain ERTm3.</title>
        <authorList>
            <consortium name="The Broad Institute Genome Sequencing Platform"/>
            <consortium name="The Broad Institute Genome Sequencing Center for Infectious Disease"/>
            <person name="Cuomo C."/>
            <person name="Troemel E."/>
            <person name="Young S.K."/>
            <person name="Zeng Q."/>
            <person name="Gargeya S."/>
            <person name="Fitzgerald M."/>
            <person name="Haas B."/>
            <person name="Abouelleil A."/>
            <person name="Alvarado L."/>
            <person name="Arachchi H.M."/>
            <person name="Berlin A."/>
            <person name="Chapman S.B."/>
            <person name="Gearin G."/>
            <person name="Goldberg J."/>
            <person name="Griggs A."/>
            <person name="Gujja S."/>
            <person name="Hansen M."/>
            <person name="Heiman D."/>
            <person name="Howarth C."/>
            <person name="Larimer J."/>
            <person name="Lui A."/>
            <person name="MacDonald P.J.P."/>
            <person name="McCowen C."/>
            <person name="Montmayeur A."/>
            <person name="Murphy C."/>
            <person name="Neiman D."/>
            <person name="Pearson M."/>
            <person name="Priest M."/>
            <person name="Roberts A."/>
            <person name="Saif S."/>
            <person name="Shea T."/>
            <person name="Sisk P."/>
            <person name="Stolte C."/>
            <person name="Sykes S."/>
            <person name="Wortman J."/>
            <person name="Nusbaum C."/>
            <person name="Birren B."/>
        </authorList>
    </citation>
    <scope>NUCLEOTIDE SEQUENCE</scope>
    <source>
        <strain evidence="10">ERTm3</strain>
    </source>
</reference>
<proteinExistence type="inferred from homology"/>
<organism evidence="10 11">
    <name type="scientific">Nematocida parisii (strain ERTm3)</name>
    <name type="common">Nematode killer fungus</name>
    <dbReference type="NCBI Taxonomy" id="935791"/>
    <lineage>
        <taxon>Eukaryota</taxon>
        <taxon>Fungi</taxon>
        <taxon>Fungi incertae sedis</taxon>
        <taxon>Microsporidia</taxon>
        <taxon>Nematocida</taxon>
    </lineage>
</organism>
<dbReference type="STRING" id="935791.I3EK08"/>
<dbReference type="HOGENOM" id="CLU_1147448_0_0_1"/>
<dbReference type="VEuPathDB" id="MicrosporidiaDB:NEQG_00325"/>
<dbReference type="GO" id="GO:0006281">
    <property type="term" value="P:DNA repair"/>
    <property type="evidence" value="ECO:0007669"/>
    <property type="project" value="UniProtKB-UniRule"/>
</dbReference>
<evidence type="ECO:0000256" key="3">
    <source>
        <dbReference type="ARBA" id="ARBA00022763"/>
    </source>
</evidence>
<dbReference type="OMA" id="RGAYFPP"/>
<evidence type="ECO:0000313" key="11">
    <source>
        <dbReference type="Proteomes" id="UP000002872"/>
    </source>
</evidence>
<accession>I3EK08</accession>
<keyword evidence="11" id="KW-1185">Reference proteome</keyword>
<dbReference type="PANTHER" id="PTHR16140:SF0">
    <property type="entry name" value="NON-STRUCTURAL MAINTENANCE OF CHROMOSOMES ELEMENT 4"/>
    <property type="match status" value="1"/>
</dbReference>
<keyword evidence="5 7" id="KW-0234">DNA repair</keyword>
<comment type="function">
    <text evidence="7">Component of the SMC5-SMC6 complex, that promotes sister chromatid alignment after DNA damage and facilitates double-stranded DNA breaks (DSBs) repair via homologous recombination between sister chromatids.</text>
</comment>
<keyword evidence="4 7" id="KW-0233">DNA recombination</keyword>
<evidence type="ECO:0000256" key="1">
    <source>
        <dbReference type="ARBA" id="ARBA00004123"/>
    </source>
</evidence>